<accession>A0A2Z4IHR5</accession>
<protein>
    <submittedName>
        <fullName evidence="2">Transposase</fullName>
    </submittedName>
</protein>
<evidence type="ECO:0000313" key="2">
    <source>
        <dbReference type="EMBL" id="AWW30662.1"/>
    </source>
</evidence>
<dbReference type="EMBL" id="CP030041">
    <property type="protein sequence ID" value="AWW30662.1"/>
    <property type="molecule type" value="Genomic_DNA"/>
</dbReference>
<dbReference type="InterPro" id="IPR052715">
    <property type="entry name" value="RAYT_transposase"/>
</dbReference>
<dbReference type="SUPFAM" id="SSF143422">
    <property type="entry name" value="Transposase IS200-like"/>
    <property type="match status" value="1"/>
</dbReference>
<dbReference type="AlphaFoldDB" id="A0A2Z4IHR5"/>
<dbReference type="Gene3D" id="3.30.70.1290">
    <property type="entry name" value="Transposase IS200-like"/>
    <property type="match status" value="1"/>
</dbReference>
<feature type="domain" description="Transposase IS200-like" evidence="1">
    <location>
        <begin position="9"/>
        <end position="141"/>
    </location>
</feature>
<dbReference type="OrthoDB" id="9788881at2"/>
<dbReference type="Proteomes" id="UP000248688">
    <property type="component" value="Chromosome"/>
</dbReference>
<dbReference type="Pfam" id="PF01797">
    <property type="entry name" value="Y1_Tnp"/>
    <property type="match status" value="1"/>
</dbReference>
<dbReference type="NCBIfam" id="NF047646">
    <property type="entry name" value="REP_Tyr_transpos"/>
    <property type="match status" value="1"/>
</dbReference>
<gene>
    <name evidence="2" type="ORF">DN752_11285</name>
</gene>
<dbReference type="InterPro" id="IPR002686">
    <property type="entry name" value="Transposase_17"/>
</dbReference>
<evidence type="ECO:0000259" key="1">
    <source>
        <dbReference type="SMART" id="SM01321"/>
    </source>
</evidence>
<dbReference type="GO" id="GO:0006313">
    <property type="term" value="P:DNA transposition"/>
    <property type="evidence" value="ECO:0007669"/>
    <property type="project" value="InterPro"/>
</dbReference>
<dbReference type="InterPro" id="IPR036515">
    <property type="entry name" value="Transposase_17_sf"/>
</dbReference>
<dbReference type="SMART" id="SM01321">
    <property type="entry name" value="Y1_Tnp"/>
    <property type="match status" value="1"/>
</dbReference>
<keyword evidence="3" id="KW-1185">Reference proteome</keyword>
<proteinExistence type="predicted"/>
<name>A0A2Z4IHR5_9BACT</name>
<dbReference type="PANTHER" id="PTHR36966:SF1">
    <property type="entry name" value="REP-ASSOCIATED TYROSINE TRANSPOSASE"/>
    <property type="match status" value="1"/>
</dbReference>
<dbReference type="GO" id="GO:0004803">
    <property type="term" value="F:transposase activity"/>
    <property type="evidence" value="ECO:0007669"/>
    <property type="project" value="InterPro"/>
</dbReference>
<dbReference type="RefSeq" id="WP_112784042.1">
    <property type="nucleotide sequence ID" value="NZ_CP030041.1"/>
</dbReference>
<sequence>MAFSYAIKDQSATYFLTFTVHQWVDVFTRKIYTDQLLNSIKHCQKQKGLLVYAYVIMTNHCHFIMQSTKVPLSDIIRDFKKYTAKSIVKAIEENPQESRKNWLLWLLKKEEGIWFWKEGYHGEEITSAKFMATKINYIHLNPVKAGIVEKEEEYLNSSCGEFYGIRNSPIELAPL</sequence>
<reference evidence="2 3" key="1">
    <citation type="submission" date="2018-06" db="EMBL/GenBank/DDBJ databases">
        <title>Echinicola strongylocentroti sp. nov., isolated from a sea urchin Strongylocentrotus intermedius.</title>
        <authorList>
            <person name="Bae S.S."/>
        </authorList>
    </citation>
    <scope>NUCLEOTIDE SEQUENCE [LARGE SCALE GENOMIC DNA]</scope>
    <source>
        <strain evidence="2 3">MEBiC08714</strain>
    </source>
</reference>
<dbReference type="GO" id="GO:0043565">
    <property type="term" value="F:sequence-specific DNA binding"/>
    <property type="evidence" value="ECO:0007669"/>
    <property type="project" value="TreeGrafter"/>
</dbReference>
<organism evidence="2 3">
    <name type="scientific">Echinicola strongylocentroti</name>
    <dbReference type="NCBI Taxonomy" id="1795355"/>
    <lineage>
        <taxon>Bacteria</taxon>
        <taxon>Pseudomonadati</taxon>
        <taxon>Bacteroidota</taxon>
        <taxon>Cytophagia</taxon>
        <taxon>Cytophagales</taxon>
        <taxon>Cyclobacteriaceae</taxon>
        <taxon>Echinicola</taxon>
    </lineage>
</organism>
<dbReference type="KEGG" id="est:DN752_11285"/>
<evidence type="ECO:0000313" key="3">
    <source>
        <dbReference type="Proteomes" id="UP000248688"/>
    </source>
</evidence>
<dbReference type="PANTHER" id="PTHR36966">
    <property type="entry name" value="REP-ASSOCIATED TYROSINE TRANSPOSASE"/>
    <property type="match status" value="1"/>
</dbReference>